<sequence>MKLDCKRSSLCQIR</sequence>
<protein>
    <submittedName>
        <fullName evidence="1">Uncharacterized protein</fullName>
    </submittedName>
</protein>
<accession>A0A0E9UU40</accession>
<reference evidence="1" key="2">
    <citation type="journal article" date="2015" name="Fish Shellfish Immunol.">
        <title>Early steps in the European eel (Anguilla anguilla)-Vibrio vulnificus interaction in the gills: Role of the RtxA13 toxin.</title>
        <authorList>
            <person name="Callol A."/>
            <person name="Pajuelo D."/>
            <person name="Ebbesson L."/>
            <person name="Teles M."/>
            <person name="MacKenzie S."/>
            <person name="Amaro C."/>
        </authorList>
    </citation>
    <scope>NUCLEOTIDE SEQUENCE</scope>
</reference>
<name>A0A0E9UU40_ANGAN</name>
<reference evidence="1" key="1">
    <citation type="submission" date="2014-11" db="EMBL/GenBank/DDBJ databases">
        <authorList>
            <person name="Amaro Gonzalez C."/>
        </authorList>
    </citation>
    <scope>NUCLEOTIDE SEQUENCE</scope>
</reference>
<proteinExistence type="predicted"/>
<dbReference type="EMBL" id="GBXM01039193">
    <property type="protein sequence ID" value="JAH69384.1"/>
    <property type="molecule type" value="Transcribed_RNA"/>
</dbReference>
<evidence type="ECO:0000313" key="1">
    <source>
        <dbReference type="EMBL" id="JAH69384.1"/>
    </source>
</evidence>
<organism evidence="1">
    <name type="scientific">Anguilla anguilla</name>
    <name type="common">European freshwater eel</name>
    <name type="synonym">Muraena anguilla</name>
    <dbReference type="NCBI Taxonomy" id="7936"/>
    <lineage>
        <taxon>Eukaryota</taxon>
        <taxon>Metazoa</taxon>
        <taxon>Chordata</taxon>
        <taxon>Craniata</taxon>
        <taxon>Vertebrata</taxon>
        <taxon>Euteleostomi</taxon>
        <taxon>Actinopterygii</taxon>
        <taxon>Neopterygii</taxon>
        <taxon>Teleostei</taxon>
        <taxon>Anguilliformes</taxon>
        <taxon>Anguillidae</taxon>
        <taxon>Anguilla</taxon>
    </lineage>
</organism>